<evidence type="ECO:0000256" key="13">
    <source>
        <dbReference type="SAM" id="Phobius"/>
    </source>
</evidence>
<feature type="transmembrane region" description="Helical" evidence="13">
    <location>
        <begin position="385"/>
        <end position="406"/>
    </location>
</feature>
<keyword evidence="5" id="KW-0813">Transport</keyword>
<evidence type="ECO:0000256" key="11">
    <source>
        <dbReference type="ARBA" id="ARBA00023136"/>
    </source>
</evidence>
<feature type="transmembrane region" description="Helical" evidence="13">
    <location>
        <begin position="134"/>
        <end position="153"/>
    </location>
</feature>
<dbReference type="PIRSF" id="PIRSF006603">
    <property type="entry name" value="DinF"/>
    <property type="match status" value="1"/>
</dbReference>
<evidence type="ECO:0000313" key="14">
    <source>
        <dbReference type="EMBL" id="MBU9724801.1"/>
    </source>
</evidence>
<evidence type="ECO:0000256" key="4">
    <source>
        <dbReference type="ARBA" id="ARBA00020268"/>
    </source>
</evidence>
<gene>
    <name evidence="14" type="ORF">KTH90_02115</name>
</gene>
<evidence type="ECO:0000256" key="6">
    <source>
        <dbReference type="ARBA" id="ARBA00022449"/>
    </source>
</evidence>
<evidence type="ECO:0000256" key="2">
    <source>
        <dbReference type="ARBA" id="ARBA00004651"/>
    </source>
</evidence>
<comment type="similarity">
    <text evidence="3">Belongs to the multi antimicrobial extrusion (MATE) (TC 2.A.66.1) family.</text>
</comment>
<sequence>MERDLTRGSVTRSILLFAAPIIAGNLLQLFYNIADTLIVGRFLGADALAAVGSSYSVMVFLTSIILGLCMGSGVLFSMLYGAHQERDMKKSFFVSFLFIGGITLILEAAALLLIDPLLRALQIPADIFSLTRDYLFIIFLGIVFTFFFNYFAALLRSVGNSSVPLMFLAASALINIVLDLLFILVFHMGVAGAAVATVTAQGISAGGLFLYCRFRAAHLFWTKEDMYFDHGIAGQIAQYSLLTCVQQSVMNFGILMIQGLVNSFGVSVMAAFAAAVKIDSFAYMPVQDFGNAFATYIAQNSGAEKAGRIQKGLKSSILIVVVFCALISFVVFTFAPGLMTLFIRPEETEIIRIGTGYLRIEGACYCGIGCLSLLYGLYRGLGRPGISVILTVISLGTRVGLAYLLAPLPAFGLNAVWWAIPIGWVLADAVGLIFYHTISRKNTPEKMSQDTPGC</sequence>
<dbReference type="InterPro" id="IPR002528">
    <property type="entry name" value="MATE_fam"/>
</dbReference>
<dbReference type="CDD" id="cd13138">
    <property type="entry name" value="MATE_yoeA_like"/>
    <property type="match status" value="1"/>
</dbReference>
<evidence type="ECO:0000256" key="5">
    <source>
        <dbReference type="ARBA" id="ARBA00022448"/>
    </source>
</evidence>
<evidence type="ECO:0000256" key="7">
    <source>
        <dbReference type="ARBA" id="ARBA00022475"/>
    </source>
</evidence>
<keyword evidence="9 13" id="KW-1133">Transmembrane helix</keyword>
<proteinExistence type="inferred from homology"/>
<feature type="transmembrane region" description="Helical" evidence="13">
    <location>
        <begin position="192"/>
        <end position="212"/>
    </location>
</feature>
<keyword evidence="11 13" id="KW-0472">Membrane</keyword>
<evidence type="ECO:0000256" key="12">
    <source>
        <dbReference type="ARBA" id="ARBA00031636"/>
    </source>
</evidence>
<feature type="transmembrane region" description="Helical" evidence="13">
    <location>
        <begin position="54"/>
        <end position="80"/>
    </location>
</feature>
<accession>A0ABS6K2B7</accession>
<dbReference type="InterPro" id="IPR050222">
    <property type="entry name" value="MATE_MdtK"/>
</dbReference>
<dbReference type="PANTHER" id="PTHR43298:SF2">
    <property type="entry name" value="FMN_FAD EXPORTER YEEO-RELATED"/>
    <property type="match status" value="1"/>
</dbReference>
<dbReference type="Proteomes" id="UP001314681">
    <property type="component" value="Unassembled WGS sequence"/>
</dbReference>
<feature type="transmembrane region" description="Helical" evidence="13">
    <location>
        <begin position="356"/>
        <end position="378"/>
    </location>
</feature>
<dbReference type="InterPro" id="IPR048279">
    <property type="entry name" value="MdtK-like"/>
</dbReference>
<comment type="subcellular location">
    <subcellularLocation>
        <location evidence="2">Cell membrane</location>
        <topology evidence="2">Multi-pass membrane protein</topology>
    </subcellularLocation>
</comment>
<evidence type="ECO:0000256" key="10">
    <source>
        <dbReference type="ARBA" id="ARBA00023065"/>
    </source>
</evidence>
<keyword evidence="7" id="KW-1003">Cell membrane</keyword>
<evidence type="ECO:0000256" key="3">
    <source>
        <dbReference type="ARBA" id="ARBA00010199"/>
    </source>
</evidence>
<comment type="function">
    <text evidence="1">Multidrug efflux pump.</text>
</comment>
<feature type="transmembrane region" description="Helical" evidence="13">
    <location>
        <begin position="12"/>
        <end position="34"/>
    </location>
</feature>
<evidence type="ECO:0000256" key="8">
    <source>
        <dbReference type="ARBA" id="ARBA00022692"/>
    </source>
</evidence>
<dbReference type="PANTHER" id="PTHR43298">
    <property type="entry name" value="MULTIDRUG RESISTANCE PROTEIN NORM-RELATED"/>
    <property type="match status" value="1"/>
</dbReference>
<comment type="caution">
    <text evidence="14">The sequence shown here is derived from an EMBL/GenBank/DDBJ whole genome shotgun (WGS) entry which is preliminary data.</text>
</comment>
<dbReference type="EMBL" id="JAHQCX010000001">
    <property type="protein sequence ID" value="MBU9724801.1"/>
    <property type="molecule type" value="Genomic_DNA"/>
</dbReference>
<evidence type="ECO:0000256" key="1">
    <source>
        <dbReference type="ARBA" id="ARBA00003408"/>
    </source>
</evidence>
<dbReference type="NCBIfam" id="TIGR00797">
    <property type="entry name" value="matE"/>
    <property type="match status" value="1"/>
</dbReference>
<keyword evidence="15" id="KW-1185">Reference proteome</keyword>
<keyword evidence="10" id="KW-0406">Ion transport</keyword>
<dbReference type="Pfam" id="PF01554">
    <property type="entry name" value="MatE"/>
    <property type="match status" value="2"/>
</dbReference>
<keyword evidence="6" id="KW-0050">Antiport</keyword>
<evidence type="ECO:0000256" key="9">
    <source>
        <dbReference type="ARBA" id="ARBA00022989"/>
    </source>
</evidence>
<feature type="transmembrane region" description="Helical" evidence="13">
    <location>
        <begin position="418"/>
        <end position="438"/>
    </location>
</feature>
<evidence type="ECO:0000313" key="15">
    <source>
        <dbReference type="Proteomes" id="UP001314681"/>
    </source>
</evidence>
<protein>
    <recommendedName>
        <fullName evidence="4">Probable multidrug resistance protein NorM</fullName>
    </recommendedName>
    <alternativeName>
        <fullName evidence="12">Multidrug-efflux transporter</fullName>
    </alternativeName>
</protein>
<dbReference type="RefSeq" id="WP_158352686.1">
    <property type="nucleotide sequence ID" value="NZ_JAHQCX010000001.1"/>
</dbReference>
<organism evidence="14 15">
    <name type="scientific">Diplocloster modestus</name>
    <dbReference type="NCBI Taxonomy" id="2850322"/>
    <lineage>
        <taxon>Bacteria</taxon>
        <taxon>Bacillati</taxon>
        <taxon>Bacillota</taxon>
        <taxon>Clostridia</taxon>
        <taxon>Lachnospirales</taxon>
        <taxon>Lachnospiraceae</taxon>
        <taxon>Diplocloster</taxon>
    </lineage>
</organism>
<feature type="transmembrane region" description="Helical" evidence="13">
    <location>
        <begin position="92"/>
        <end position="114"/>
    </location>
</feature>
<keyword evidence="8 13" id="KW-0812">Transmembrane</keyword>
<feature type="transmembrane region" description="Helical" evidence="13">
    <location>
        <begin position="317"/>
        <end position="344"/>
    </location>
</feature>
<reference evidence="14 15" key="1">
    <citation type="submission" date="2021-06" db="EMBL/GenBank/DDBJ databases">
        <title>Description of novel taxa of the family Lachnospiraceae.</title>
        <authorList>
            <person name="Chaplin A.V."/>
            <person name="Sokolova S.R."/>
            <person name="Pikina A.P."/>
            <person name="Korzhanova M."/>
            <person name="Belova V."/>
            <person name="Korostin D."/>
            <person name="Efimov B.A."/>
        </authorList>
    </citation>
    <scope>NUCLEOTIDE SEQUENCE [LARGE SCALE GENOMIC DNA]</scope>
    <source>
        <strain evidence="14 15">ASD4241</strain>
    </source>
</reference>
<name>A0ABS6K2B7_9FIRM</name>
<feature type="transmembrane region" description="Helical" evidence="13">
    <location>
        <begin position="165"/>
        <end position="186"/>
    </location>
</feature>